<organism evidence="8 9">
    <name type="scientific">Nannocystis radixulma</name>
    <dbReference type="NCBI Taxonomy" id="2995305"/>
    <lineage>
        <taxon>Bacteria</taxon>
        <taxon>Pseudomonadati</taxon>
        <taxon>Myxococcota</taxon>
        <taxon>Polyangia</taxon>
        <taxon>Nannocystales</taxon>
        <taxon>Nannocystaceae</taxon>
        <taxon>Nannocystis</taxon>
    </lineage>
</organism>
<reference evidence="8 9" key="1">
    <citation type="submission" date="2022-11" db="EMBL/GenBank/DDBJ databases">
        <title>Minimal conservation of predation-associated metabolite biosynthetic gene clusters underscores biosynthetic potential of Myxococcota including descriptions for ten novel species: Archangium lansinium sp. nov., Myxococcus landrumus sp. nov., Nannocystis bai.</title>
        <authorList>
            <person name="Ahearne A."/>
            <person name="Stevens C."/>
            <person name="Dowd S."/>
        </authorList>
    </citation>
    <scope>NUCLEOTIDE SEQUENCE [LARGE SCALE GENOMIC DNA]</scope>
    <source>
        <strain evidence="8 9">NCELM</strain>
    </source>
</reference>
<dbReference type="CDD" id="cd06170">
    <property type="entry name" value="LuxR_C_like"/>
    <property type="match status" value="1"/>
</dbReference>
<evidence type="ECO:0000259" key="7">
    <source>
        <dbReference type="PROSITE" id="PS50110"/>
    </source>
</evidence>
<evidence type="ECO:0000313" key="8">
    <source>
        <dbReference type="EMBL" id="MDC0668379.1"/>
    </source>
</evidence>
<feature type="domain" description="Response regulatory" evidence="7">
    <location>
        <begin position="68"/>
        <end position="182"/>
    </location>
</feature>
<dbReference type="PANTHER" id="PTHR43214">
    <property type="entry name" value="TWO-COMPONENT RESPONSE REGULATOR"/>
    <property type="match status" value="1"/>
</dbReference>
<feature type="domain" description="HTH luxR-type" evidence="6">
    <location>
        <begin position="204"/>
        <end position="269"/>
    </location>
</feature>
<dbReference type="PROSITE" id="PS50110">
    <property type="entry name" value="RESPONSE_REGULATORY"/>
    <property type="match status" value="1"/>
</dbReference>
<dbReference type="InterPro" id="IPR058245">
    <property type="entry name" value="NreC/VraR/RcsB-like_REC"/>
</dbReference>
<dbReference type="EMBL" id="JAQNDN010000004">
    <property type="protein sequence ID" value="MDC0668379.1"/>
    <property type="molecule type" value="Genomic_DNA"/>
</dbReference>
<dbReference type="Proteomes" id="UP001217838">
    <property type="component" value="Unassembled WGS sequence"/>
</dbReference>
<protein>
    <submittedName>
        <fullName evidence="8">Response regulator transcription factor</fullName>
    </submittedName>
</protein>
<dbReference type="PANTHER" id="PTHR43214:SF41">
    <property type="entry name" value="NITRATE_NITRITE RESPONSE REGULATOR PROTEIN NARP"/>
    <property type="match status" value="1"/>
</dbReference>
<feature type="modified residue" description="4-aspartylphosphate" evidence="5">
    <location>
        <position position="117"/>
    </location>
</feature>
<dbReference type="InterPro" id="IPR011006">
    <property type="entry name" value="CheY-like_superfamily"/>
</dbReference>
<evidence type="ECO:0000256" key="2">
    <source>
        <dbReference type="ARBA" id="ARBA00023015"/>
    </source>
</evidence>
<dbReference type="Pfam" id="PF00072">
    <property type="entry name" value="Response_reg"/>
    <property type="match status" value="1"/>
</dbReference>
<dbReference type="SUPFAM" id="SSF46894">
    <property type="entry name" value="C-terminal effector domain of the bipartite response regulators"/>
    <property type="match status" value="1"/>
</dbReference>
<evidence type="ECO:0000256" key="5">
    <source>
        <dbReference type="PROSITE-ProRule" id="PRU00169"/>
    </source>
</evidence>
<dbReference type="CDD" id="cd17535">
    <property type="entry name" value="REC_NarL-like"/>
    <property type="match status" value="1"/>
</dbReference>
<gene>
    <name evidence="8" type="ORF">POL58_11555</name>
</gene>
<name>A0ABT5B2P7_9BACT</name>
<evidence type="ECO:0000256" key="3">
    <source>
        <dbReference type="ARBA" id="ARBA00023125"/>
    </source>
</evidence>
<dbReference type="RefSeq" id="WP_271997457.1">
    <property type="nucleotide sequence ID" value="NZ_JAQNDN010000004.1"/>
</dbReference>
<keyword evidence="3" id="KW-0238">DNA-binding</keyword>
<dbReference type="SMART" id="SM00421">
    <property type="entry name" value="HTH_LUXR"/>
    <property type="match status" value="1"/>
</dbReference>
<dbReference type="Pfam" id="PF00196">
    <property type="entry name" value="GerE"/>
    <property type="match status" value="1"/>
</dbReference>
<accession>A0ABT5B2P7</accession>
<sequence length="274" mass="29854">MTRLSAHEEGRAGPSVCAGVFPRWRGPQRPIVFRIPARRRGRGERLHGPTTTQQTSPAGPVSRLVRPRVLLAEDHTLVREGLLKLLGDELEIVGAVADGRALIGAIEQCRPDVVLLDVSMPLLNGFEAARQLRRIAPRSSVIFVTMHAEPDYVHEAFRAGARAYVSKYAASAELLFAIRQVLAGGSYVSPALGVSLADLVDAPREALTDSLSPRQREVLQLVAEGRPAREIAEVLGISRKTVEFHKANMMRVLGLRSTAELTRYALDHGVIAKG</sequence>
<keyword evidence="4" id="KW-0804">Transcription</keyword>
<evidence type="ECO:0000256" key="1">
    <source>
        <dbReference type="ARBA" id="ARBA00022553"/>
    </source>
</evidence>
<dbReference type="SUPFAM" id="SSF52172">
    <property type="entry name" value="CheY-like"/>
    <property type="match status" value="1"/>
</dbReference>
<dbReference type="SMART" id="SM00448">
    <property type="entry name" value="REC"/>
    <property type="match status" value="1"/>
</dbReference>
<keyword evidence="2" id="KW-0805">Transcription regulation</keyword>
<dbReference type="Gene3D" id="3.40.50.2300">
    <property type="match status" value="1"/>
</dbReference>
<dbReference type="InterPro" id="IPR016032">
    <property type="entry name" value="Sig_transdc_resp-reg_C-effctor"/>
</dbReference>
<evidence type="ECO:0000259" key="6">
    <source>
        <dbReference type="PROSITE" id="PS50043"/>
    </source>
</evidence>
<keyword evidence="9" id="KW-1185">Reference proteome</keyword>
<dbReference type="InterPro" id="IPR001789">
    <property type="entry name" value="Sig_transdc_resp-reg_receiver"/>
</dbReference>
<evidence type="ECO:0000313" key="9">
    <source>
        <dbReference type="Proteomes" id="UP001217838"/>
    </source>
</evidence>
<dbReference type="PRINTS" id="PR00038">
    <property type="entry name" value="HTHLUXR"/>
</dbReference>
<proteinExistence type="predicted"/>
<dbReference type="InterPro" id="IPR039420">
    <property type="entry name" value="WalR-like"/>
</dbReference>
<evidence type="ECO:0000256" key="4">
    <source>
        <dbReference type="ARBA" id="ARBA00023163"/>
    </source>
</evidence>
<keyword evidence="1 5" id="KW-0597">Phosphoprotein</keyword>
<dbReference type="InterPro" id="IPR000792">
    <property type="entry name" value="Tscrpt_reg_LuxR_C"/>
</dbReference>
<comment type="caution">
    <text evidence="8">The sequence shown here is derived from an EMBL/GenBank/DDBJ whole genome shotgun (WGS) entry which is preliminary data.</text>
</comment>
<dbReference type="PROSITE" id="PS50043">
    <property type="entry name" value="HTH_LUXR_2"/>
    <property type="match status" value="1"/>
</dbReference>